<evidence type="ECO:0000256" key="3">
    <source>
        <dbReference type="ARBA" id="ARBA00022692"/>
    </source>
</evidence>
<reference evidence="9" key="1">
    <citation type="submission" date="2023-04" db="EMBL/GenBank/DDBJ databases">
        <title>Black Yeasts Isolated from many extreme environments.</title>
        <authorList>
            <person name="Coleine C."/>
            <person name="Stajich J.E."/>
            <person name="Selbmann L."/>
        </authorList>
    </citation>
    <scope>NUCLEOTIDE SEQUENCE</scope>
    <source>
        <strain evidence="9">CCFEE 5312</strain>
    </source>
</reference>
<evidence type="ECO:0000256" key="2">
    <source>
        <dbReference type="ARBA" id="ARBA00022448"/>
    </source>
</evidence>
<evidence type="ECO:0000313" key="9">
    <source>
        <dbReference type="EMBL" id="KAK3054242.1"/>
    </source>
</evidence>
<feature type="transmembrane region" description="Helical" evidence="8">
    <location>
        <begin position="21"/>
        <end position="43"/>
    </location>
</feature>
<feature type="transmembrane region" description="Helical" evidence="8">
    <location>
        <begin position="292"/>
        <end position="311"/>
    </location>
</feature>
<dbReference type="AlphaFoldDB" id="A0AAJ0DPA4"/>
<dbReference type="GO" id="GO:0030007">
    <property type="term" value="P:intracellular potassium ion homeostasis"/>
    <property type="evidence" value="ECO:0007669"/>
    <property type="project" value="TreeGrafter"/>
</dbReference>
<accession>A0AAJ0DPA4</accession>
<feature type="transmembrane region" description="Helical" evidence="8">
    <location>
        <begin position="84"/>
        <end position="104"/>
    </location>
</feature>
<evidence type="ECO:0000256" key="6">
    <source>
        <dbReference type="ARBA" id="ARBA00023136"/>
    </source>
</evidence>
<comment type="caution">
    <text evidence="9">The sequence shown here is derived from an EMBL/GenBank/DDBJ whole genome shotgun (WGS) entry which is preliminary data.</text>
</comment>
<evidence type="ECO:0000256" key="1">
    <source>
        <dbReference type="ARBA" id="ARBA00004141"/>
    </source>
</evidence>
<keyword evidence="4 8" id="KW-1133">Transmembrane helix</keyword>
<dbReference type="GO" id="GO:0140107">
    <property type="term" value="F:high-affinity potassium ion transmembrane transporter activity"/>
    <property type="evidence" value="ECO:0007669"/>
    <property type="project" value="TreeGrafter"/>
</dbReference>
<proteinExistence type="predicted"/>
<keyword evidence="2" id="KW-0813">Transport</keyword>
<protein>
    <submittedName>
        <fullName evidence="9">Uncharacterized protein</fullName>
    </submittedName>
</protein>
<evidence type="ECO:0000256" key="5">
    <source>
        <dbReference type="ARBA" id="ARBA00023065"/>
    </source>
</evidence>
<evidence type="ECO:0000256" key="4">
    <source>
        <dbReference type="ARBA" id="ARBA00022989"/>
    </source>
</evidence>
<feature type="transmembrane region" description="Helical" evidence="8">
    <location>
        <begin position="249"/>
        <end position="272"/>
    </location>
</feature>
<keyword evidence="6 8" id="KW-0472">Membrane</keyword>
<dbReference type="InterPro" id="IPR003445">
    <property type="entry name" value="Cat_transpt"/>
</dbReference>
<keyword evidence="5" id="KW-0406">Ion transport</keyword>
<dbReference type="Gene3D" id="1.20.1070.10">
    <property type="entry name" value="Rhodopsin 7-helix transmembrane proteins"/>
    <property type="match status" value="1"/>
</dbReference>
<dbReference type="InterPro" id="IPR051143">
    <property type="entry name" value="TrkH_K-transport"/>
</dbReference>
<keyword evidence="10" id="KW-1185">Reference proteome</keyword>
<keyword evidence="3 8" id="KW-0812">Transmembrane</keyword>
<dbReference type="PANTHER" id="PTHR31064:SF30">
    <property type="entry name" value="HIGH-AFFINITY POTASSIUM TRANSPORT PROTEIN-RELATED"/>
    <property type="match status" value="1"/>
</dbReference>
<dbReference type="EMBL" id="JAWDJX010000012">
    <property type="protein sequence ID" value="KAK3054242.1"/>
    <property type="molecule type" value="Genomic_DNA"/>
</dbReference>
<gene>
    <name evidence="9" type="ORF">LTR09_004510</name>
</gene>
<feature type="region of interest" description="Disordered" evidence="7">
    <location>
        <begin position="130"/>
        <end position="176"/>
    </location>
</feature>
<dbReference type="Proteomes" id="UP001271007">
    <property type="component" value="Unassembled WGS sequence"/>
</dbReference>
<organism evidence="9 10">
    <name type="scientific">Extremus antarcticus</name>
    <dbReference type="NCBI Taxonomy" id="702011"/>
    <lineage>
        <taxon>Eukaryota</taxon>
        <taxon>Fungi</taxon>
        <taxon>Dikarya</taxon>
        <taxon>Ascomycota</taxon>
        <taxon>Pezizomycotina</taxon>
        <taxon>Dothideomycetes</taxon>
        <taxon>Dothideomycetidae</taxon>
        <taxon>Mycosphaerellales</taxon>
        <taxon>Extremaceae</taxon>
        <taxon>Extremus</taxon>
    </lineage>
</organism>
<dbReference type="PANTHER" id="PTHR31064">
    <property type="entry name" value="POTASSIUM TRANSPORT PROTEIN DDB_G0292412-RELATED"/>
    <property type="match status" value="1"/>
</dbReference>
<dbReference type="GO" id="GO:0005886">
    <property type="term" value="C:plasma membrane"/>
    <property type="evidence" value="ECO:0007669"/>
    <property type="project" value="TreeGrafter"/>
</dbReference>
<dbReference type="GO" id="GO:1990573">
    <property type="term" value="P:potassium ion import across plasma membrane"/>
    <property type="evidence" value="ECO:0007669"/>
    <property type="project" value="TreeGrafter"/>
</dbReference>
<evidence type="ECO:0000313" key="10">
    <source>
        <dbReference type="Proteomes" id="UP001271007"/>
    </source>
</evidence>
<evidence type="ECO:0000256" key="8">
    <source>
        <dbReference type="SAM" id="Phobius"/>
    </source>
</evidence>
<evidence type="ECO:0000256" key="7">
    <source>
        <dbReference type="SAM" id="MobiDB-lite"/>
    </source>
</evidence>
<name>A0AAJ0DPA4_9PEZI</name>
<dbReference type="Pfam" id="PF02386">
    <property type="entry name" value="TrkH"/>
    <property type="match status" value="1"/>
</dbReference>
<comment type="subcellular location">
    <subcellularLocation>
        <location evidence="1">Membrane</location>
        <topology evidence="1">Multi-pass membrane protein</topology>
    </subcellularLocation>
</comment>
<sequence length="318" mass="36202">MALTKDPERVKKTMWSLVHLNFYRLHLLYFIVTILITSVILFGSSTSSFHIGYTDALFLCTSAMCNVGLNPVNISSLNGFQHSILFVLMFMGDITIVTISVVYVRRYYFSKRMSQLVEESDAARRIAEDIEEQPEGSRSNGEAQRRQVTPPKGHSKSPGAKHEAERPEPRHRHREPLLHTHLTGYGSFSVPWPSDRMKKAFDWGSASPPSHEHHYLSFQLQLDRKGRFTSLDECQRDELGGVEYRALKVLSWLLPLYTLGWLAAVVIALTPYSMVAIPNEIRNAQYPPTNPTWWAVFASLSGYTNTGLNLLNSNMIRR</sequence>